<reference evidence="11" key="1">
    <citation type="submission" date="2020-02" db="EMBL/GenBank/DDBJ databases">
        <authorList>
            <person name="Meier V. D."/>
        </authorList>
    </citation>
    <scope>NUCLEOTIDE SEQUENCE</scope>
    <source>
        <strain evidence="11">AVDCRST_MAG15</strain>
    </source>
</reference>
<keyword evidence="9" id="KW-0448">Lipopolysaccharide biosynthesis</keyword>
<dbReference type="EC" id="2.4.99.12" evidence="3 9"/>
<name>A0A6J4NJA6_9RHOB</name>
<dbReference type="InterPro" id="IPR007507">
    <property type="entry name" value="Glycos_transf_N"/>
</dbReference>
<dbReference type="Gene3D" id="3.40.50.2000">
    <property type="entry name" value="Glycogen Phosphorylase B"/>
    <property type="match status" value="1"/>
</dbReference>
<sequence>MTLLLRGLLGLTRIAPALPRHLALRAHQRMDAAPERFLERLGRASLARPEGRLIWVHAASVGEVVAARDLGQDLAREAGATLLFTTSTQGGAGAVPKGVLHQFAPIDTVDAVRGFLDHWRPDLGIFVEADLWPRVLLEAKGRGVRLALVNARASRTRRRAPRSMAALLSRFDVVTAQDAVVERELRDLGIARAQAVGDLRAAAEPPGADPDALAALTDTITGRPVWAAVSTHPADEEAVASAHCAVMAAHQGALLLWAPRHPARAEAVAGTLKGIRVTRRSLGELPASNTDVHLVDTLGETGLLFRLAPLTFLGGGLGPEGGHNPWEPARLGSAVLSGPGVANHRDGFRQLTAAGAARIVESGAELGLTVADLLGSADLETMRAAAARIAAEGSGARARTLELLHPLLAGAGKRA</sequence>
<comment type="pathway">
    <text evidence="2 9">Bacterial outer membrane biogenesis; LPS core biosynthesis.</text>
</comment>
<dbReference type="GO" id="GO:0009245">
    <property type="term" value="P:lipid A biosynthetic process"/>
    <property type="evidence" value="ECO:0007669"/>
    <property type="project" value="TreeGrafter"/>
</dbReference>
<comment type="similarity">
    <text evidence="9">Belongs to the glycosyltransferase group 1 family.</text>
</comment>
<dbReference type="EMBL" id="CADCUU010000056">
    <property type="protein sequence ID" value="CAA9389756.1"/>
    <property type="molecule type" value="Genomic_DNA"/>
</dbReference>
<evidence type="ECO:0000256" key="8">
    <source>
        <dbReference type="PIRSR" id="PIRSR639901-1"/>
    </source>
</evidence>
<dbReference type="InterPro" id="IPR038107">
    <property type="entry name" value="Glycos_transf_N_sf"/>
</dbReference>
<feature type="domain" description="3-deoxy-D-manno-octulosonic-acid transferase N-terminal" evidence="10">
    <location>
        <begin position="36"/>
        <end position="201"/>
    </location>
</feature>
<organism evidence="11">
    <name type="scientific">uncultured Rubellimicrobium sp</name>
    <dbReference type="NCBI Taxonomy" id="543078"/>
    <lineage>
        <taxon>Bacteria</taxon>
        <taxon>Pseudomonadati</taxon>
        <taxon>Pseudomonadota</taxon>
        <taxon>Alphaproteobacteria</taxon>
        <taxon>Rhodobacterales</taxon>
        <taxon>Roseobacteraceae</taxon>
        <taxon>Rubellimicrobium</taxon>
        <taxon>environmental samples</taxon>
    </lineage>
</organism>
<dbReference type="GO" id="GO:0043842">
    <property type="term" value="F:Kdo transferase activity"/>
    <property type="evidence" value="ECO:0007669"/>
    <property type="project" value="UniProtKB-EC"/>
</dbReference>
<dbReference type="Gene3D" id="3.40.50.11720">
    <property type="entry name" value="3-Deoxy-D-manno-octulosonic-acid transferase, N-terminal domain"/>
    <property type="match status" value="1"/>
</dbReference>
<evidence type="ECO:0000256" key="9">
    <source>
        <dbReference type="RuleBase" id="RU365103"/>
    </source>
</evidence>
<dbReference type="PANTHER" id="PTHR42755:SF1">
    <property type="entry name" value="3-DEOXY-D-MANNO-OCTULOSONIC ACID TRANSFERASE, MITOCHONDRIAL-RELATED"/>
    <property type="match status" value="1"/>
</dbReference>
<dbReference type="GO" id="GO:0009244">
    <property type="term" value="P:lipopolysaccharide core region biosynthetic process"/>
    <property type="evidence" value="ECO:0007669"/>
    <property type="project" value="UniProtKB-UniRule"/>
</dbReference>
<accession>A0A6J4NJA6</accession>
<keyword evidence="9" id="KW-0472">Membrane</keyword>
<evidence type="ECO:0000313" key="11">
    <source>
        <dbReference type="EMBL" id="CAA9389756.1"/>
    </source>
</evidence>
<gene>
    <name evidence="11" type="ORF">AVDCRST_MAG15-373</name>
</gene>
<comment type="function">
    <text evidence="1 9">Involved in lipopolysaccharide (LPS) biosynthesis. Catalyzes the transfer of 3-deoxy-D-manno-octulosonate (Kdo) residue(s) from CMP-Kdo to lipid IV(A), the tetraacyldisaccharide-1,4'-bisphosphate precursor of lipid A.</text>
</comment>
<keyword evidence="5 9" id="KW-0808">Transferase</keyword>
<evidence type="ECO:0000256" key="1">
    <source>
        <dbReference type="ARBA" id="ARBA00003394"/>
    </source>
</evidence>
<keyword evidence="9" id="KW-1003">Cell membrane</keyword>
<dbReference type="Pfam" id="PF04413">
    <property type="entry name" value="Glycos_transf_N"/>
    <property type="match status" value="1"/>
</dbReference>
<protein>
    <recommendedName>
        <fullName evidence="4 9">3-deoxy-D-manno-octulosonic acid transferase</fullName>
        <shortName evidence="9">Kdo transferase</shortName>
        <ecNumber evidence="3 9">2.4.99.12</ecNumber>
    </recommendedName>
    <alternativeName>
        <fullName evidence="6 9">Lipid IV(A) 3-deoxy-D-manno-octulosonic acid transferase</fullName>
    </alternativeName>
</protein>
<evidence type="ECO:0000259" key="10">
    <source>
        <dbReference type="Pfam" id="PF04413"/>
    </source>
</evidence>
<keyword evidence="11" id="KW-0328">Glycosyltransferase</keyword>
<dbReference type="AlphaFoldDB" id="A0A6J4NJA6"/>
<evidence type="ECO:0000256" key="3">
    <source>
        <dbReference type="ARBA" id="ARBA00012621"/>
    </source>
</evidence>
<dbReference type="GO" id="GO:0005886">
    <property type="term" value="C:plasma membrane"/>
    <property type="evidence" value="ECO:0007669"/>
    <property type="project" value="UniProtKB-SubCell"/>
</dbReference>
<comment type="catalytic activity">
    <reaction evidence="7 9">
        <text>lipid IVA (E. coli) + CMP-3-deoxy-beta-D-manno-octulosonate = alpha-Kdo-(2-&gt;6)-lipid IVA (E. coli) + CMP + H(+)</text>
        <dbReference type="Rhea" id="RHEA:28066"/>
        <dbReference type="ChEBI" id="CHEBI:15378"/>
        <dbReference type="ChEBI" id="CHEBI:58603"/>
        <dbReference type="ChEBI" id="CHEBI:60364"/>
        <dbReference type="ChEBI" id="CHEBI:60377"/>
        <dbReference type="ChEBI" id="CHEBI:85987"/>
        <dbReference type="EC" id="2.4.99.12"/>
    </reaction>
</comment>
<evidence type="ECO:0000256" key="7">
    <source>
        <dbReference type="ARBA" id="ARBA00049183"/>
    </source>
</evidence>
<comment type="subcellular location">
    <subcellularLocation>
        <location evidence="9">Cell membrane</location>
    </subcellularLocation>
</comment>
<proteinExistence type="inferred from homology"/>
<evidence type="ECO:0000256" key="4">
    <source>
        <dbReference type="ARBA" id="ARBA00019077"/>
    </source>
</evidence>
<feature type="active site" description="Proton acceptor" evidence="8">
    <location>
        <position position="63"/>
    </location>
</feature>
<evidence type="ECO:0000256" key="6">
    <source>
        <dbReference type="ARBA" id="ARBA00031445"/>
    </source>
</evidence>
<dbReference type="InterPro" id="IPR039901">
    <property type="entry name" value="Kdotransferase"/>
</dbReference>
<evidence type="ECO:0000256" key="2">
    <source>
        <dbReference type="ARBA" id="ARBA00004713"/>
    </source>
</evidence>
<dbReference type="UniPathway" id="UPA00958"/>
<evidence type="ECO:0000256" key="5">
    <source>
        <dbReference type="ARBA" id="ARBA00022679"/>
    </source>
</evidence>
<dbReference type="PANTHER" id="PTHR42755">
    <property type="entry name" value="3-DEOXY-MANNO-OCTULOSONATE CYTIDYLYLTRANSFERASE"/>
    <property type="match status" value="1"/>
</dbReference>